<dbReference type="EMBL" id="JAJFAZ020000006">
    <property type="protein sequence ID" value="KAI5322915.1"/>
    <property type="molecule type" value="Genomic_DNA"/>
</dbReference>
<dbReference type="AlphaFoldDB" id="A0AAD4YVH1"/>
<sequence>MGFTPLPEVNAASWEVNATSYRGSVYKRGCGAMGHWVRTSRTPKNLADLYQASIKNKKVETNYIDHAIPNPQAIDGSSEISRQYLDVSDFVTERGNEAYGSELD</sequence>
<keyword evidence="2" id="KW-1185">Reference proteome</keyword>
<proteinExistence type="predicted"/>
<organism evidence="1 2">
    <name type="scientific">Prunus dulcis</name>
    <name type="common">Almond</name>
    <name type="synonym">Amygdalus dulcis</name>
    <dbReference type="NCBI Taxonomy" id="3755"/>
    <lineage>
        <taxon>Eukaryota</taxon>
        <taxon>Viridiplantae</taxon>
        <taxon>Streptophyta</taxon>
        <taxon>Embryophyta</taxon>
        <taxon>Tracheophyta</taxon>
        <taxon>Spermatophyta</taxon>
        <taxon>Magnoliopsida</taxon>
        <taxon>eudicotyledons</taxon>
        <taxon>Gunneridae</taxon>
        <taxon>Pentapetalae</taxon>
        <taxon>rosids</taxon>
        <taxon>fabids</taxon>
        <taxon>Rosales</taxon>
        <taxon>Rosaceae</taxon>
        <taxon>Amygdaloideae</taxon>
        <taxon>Amygdaleae</taxon>
        <taxon>Prunus</taxon>
    </lineage>
</organism>
<dbReference type="Proteomes" id="UP001054821">
    <property type="component" value="Chromosome 6"/>
</dbReference>
<name>A0AAD4YVH1_PRUDU</name>
<reference evidence="1 2" key="1">
    <citation type="journal article" date="2022" name="G3 (Bethesda)">
        <title>Whole-genome sequence and methylome profiling of the almond [Prunus dulcis (Mill.) D.A. Webb] cultivar 'Nonpareil'.</title>
        <authorList>
            <person name="D'Amico-Willman K.M."/>
            <person name="Ouma W.Z."/>
            <person name="Meulia T."/>
            <person name="Sideli G.M."/>
            <person name="Gradziel T.M."/>
            <person name="Fresnedo-Ramirez J."/>
        </authorList>
    </citation>
    <scope>NUCLEOTIDE SEQUENCE [LARGE SCALE GENOMIC DNA]</scope>
    <source>
        <strain evidence="1">Clone GOH B32 T37-40</strain>
    </source>
</reference>
<protein>
    <submittedName>
        <fullName evidence="1">Uncharacterized protein</fullName>
    </submittedName>
</protein>
<evidence type="ECO:0000313" key="2">
    <source>
        <dbReference type="Proteomes" id="UP001054821"/>
    </source>
</evidence>
<gene>
    <name evidence="1" type="ORF">L3X38_031987</name>
</gene>
<comment type="caution">
    <text evidence="1">The sequence shown here is derived from an EMBL/GenBank/DDBJ whole genome shotgun (WGS) entry which is preliminary data.</text>
</comment>
<evidence type="ECO:0000313" key="1">
    <source>
        <dbReference type="EMBL" id="KAI5322915.1"/>
    </source>
</evidence>
<accession>A0AAD4YVH1</accession>